<dbReference type="EMBL" id="ABCC02000039">
    <property type="protein sequence ID" value="EDP14361.1"/>
    <property type="molecule type" value="Genomic_DNA"/>
</dbReference>
<dbReference type="AlphaFoldDB" id="A8RXN3"/>
<dbReference type="PaxDb" id="411902-CLOBOL_04903"/>
<proteinExistence type="predicted"/>
<reference evidence="2 3" key="1">
    <citation type="submission" date="2007-08" db="EMBL/GenBank/DDBJ databases">
        <authorList>
            <person name="Fulton L."/>
            <person name="Clifton S."/>
            <person name="Fulton B."/>
            <person name="Xu J."/>
            <person name="Minx P."/>
            <person name="Pepin K.H."/>
            <person name="Johnson M."/>
            <person name="Thiruvilangam P."/>
            <person name="Bhonagiri V."/>
            <person name="Nash W.E."/>
            <person name="Mardis E.R."/>
            <person name="Wilson R.K."/>
        </authorList>
    </citation>
    <scope>NUCLEOTIDE SEQUENCE [LARGE SCALE GENOMIC DNA]</scope>
    <source>
        <strain evidence="3">ATCC BAA-613 / DSM 15670 / CCUG 46953 / JCM 12243 / WAL 16351</strain>
    </source>
</reference>
<gene>
    <name evidence="2" type="ORF">CLOBOL_04903</name>
</gene>
<accession>A8RXN3</accession>
<comment type="caution">
    <text evidence="2">The sequence shown here is derived from an EMBL/GenBank/DDBJ whole genome shotgun (WGS) entry which is preliminary data.</text>
</comment>
<protein>
    <submittedName>
        <fullName evidence="2">Uncharacterized protein</fullName>
    </submittedName>
</protein>
<name>A8RXN3_ENTBW</name>
<organism evidence="2 3">
    <name type="scientific">Enterocloster bolteae (strain ATCC BAA-613 / DSM 15670 / CCUG 46953 / JCM 12243 / WAL 16351)</name>
    <name type="common">Clostridium bolteae</name>
    <dbReference type="NCBI Taxonomy" id="411902"/>
    <lineage>
        <taxon>Bacteria</taxon>
        <taxon>Bacillati</taxon>
        <taxon>Bacillota</taxon>
        <taxon>Clostridia</taxon>
        <taxon>Lachnospirales</taxon>
        <taxon>Lachnospiraceae</taxon>
        <taxon>Enterocloster</taxon>
    </lineage>
</organism>
<dbReference type="Proteomes" id="UP000005396">
    <property type="component" value="Unassembled WGS sequence"/>
</dbReference>
<evidence type="ECO:0000313" key="3">
    <source>
        <dbReference type="Proteomes" id="UP000005396"/>
    </source>
</evidence>
<feature type="region of interest" description="Disordered" evidence="1">
    <location>
        <begin position="1"/>
        <end position="43"/>
    </location>
</feature>
<dbReference type="HOGENOM" id="CLU_3231707_0_0_9"/>
<evidence type="ECO:0000313" key="2">
    <source>
        <dbReference type="EMBL" id="EDP14361.1"/>
    </source>
</evidence>
<sequence>MVPALTFQPTPPARTETYRFTRIQTSGKFQPTPPARTETTVIP</sequence>
<evidence type="ECO:0000256" key="1">
    <source>
        <dbReference type="SAM" id="MobiDB-lite"/>
    </source>
</evidence>
<reference evidence="2 3" key="2">
    <citation type="submission" date="2007-09" db="EMBL/GenBank/DDBJ databases">
        <title>Draft genome sequence of Clostridium bolteae (ATCC BAA-613).</title>
        <authorList>
            <person name="Sudarsanam P."/>
            <person name="Ley R."/>
            <person name="Guruge J."/>
            <person name="Turnbaugh P.J."/>
            <person name="Mahowald M."/>
            <person name="Liep D."/>
            <person name="Gordon J."/>
        </authorList>
    </citation>
    <scope>NUCLEOTIDE SEQUENCE [LARGE SCALE GENOMIC DNA]</scope>
    <source>
        <strain evidence="3">ATCC BAA-613 / DSM 15670 / CCUG 46953 / JCM 12243 / WAL 16351</strain>
    </source>
</reference>